<name>A0A6B2NIJ6_9RHOB</name>
<comment type="caution">
    <text evidence="2">The sequence shown here is derived from an EMBL/GenBank/DDBJ whole genome shotgun (WGS) entry which is preliminary data.</text>
</comment>
<gene>
    <name evidence="2" type="ORF">G0P99_03465</name>
</gene>
<dbReference type="AlphaFoldDB" id="A0A6B2NIJ6"/>
<organism evidence="2">
    <name type="scientific">Ruegeria sp. PrR005</name>
    <dbReference type="NCBI Taxonomy" id="2706882"/>
    <lineage>
        <taxon>Bacteria</taxon>
        <taxon>Pseudomonadati</taxon>
        <taxon>Pseudomonadota</taxon>
        <taxon>Alphaproteobacteria</taxon>
        <taxon>Rhodobacterales</taxon>
        <taxon>Roseobacteraceae</taxon>
        <taxon>Ruegeria</taxon>
    </lineage>
</organism>
<feature type="region of interest" description="Disordered" evidence="1">
    <location>
        <begin position="71"/>
        <end position="91"/>
    </location>
</feature>
<evidence type="ECO:0000313" key="2">
    <source>
        <dbReference type="EMBL" id="NDW44012.1"/>
    </source>
</evidence>
<reference evidence="2" key="1">
    <citation type="submission" date="2020-02" db="EMBL/GenBank/DDBJ databases">
        <title>Delineation of the pyrene-degrading pathway in Roseobacter clade bacteria by genomic analysis.</title>
        <authorList>
            <person name="Zhou H."/>
            <person name="Wang H."/>
        </authorList>
    </citation>
    <scope>NUCLEOTIDE SEQUENCE</scope>
    <source>
        <strain evidence="2">PrR005</strain>
    </source>
</reference>
<dbReference type="RefSeq" id="WP_164127734.1">
    <property type="nucleotide sequence ID" value="NZ_JAAGOX010000004.1"/>
</dbReference>
<protein>
    <submittedName>
        <fullName evidence="2">Uncharacterized protein</fullName>
    </submittedName>
</protein>
<evidence type="ECO:0000256" key="1">
    <source>
        <dbReference type="SAM" id="MobiDB-lite"/>
    </source>
</evidence>
<dbReference type="EMBL" id="JAAGOX010000004">
    <property type="protein sequence ID" value="NDW44012.1"/>
    <property type="molecule type" value="Genomic_DNA"/>
</dbReference>
<accession>A0A6B2NIJ6</accession>
<sequence>MPKTGDRFDPKGLIFESYRIEGITLQECRTIFLDWALSLPIGLDQREALSDLISRYGPEAPDHPMTDVIRDGLSATATPKRRGGWRSRDRN</sequence>
<proteinExistence type="predicted"/>